<organism evidence="1 2">
    <name type="scientific">Saliphagus infecundisoli</name>
    <dbReference type="NCBI Taxonomy" id="1849069"/>
    <lineage>
        <taxon>Archaea</taxon>
        <taxon>Methanobacteriati</taxon>
        <taxon>Methanobacteriota</taxon>
        <taxon>Stenosarchaea group</taxon>
        <taxon>Halobacteria</taxon>
        <taxon>Halobacteriales</taxon>
        <taxon>Natrialbaceae</taxon>
        <taxon>Saliphagus</taxon>
    </lineage>
</organism>
<sequence length="81" mass="9416">MTTQRPPPETESPIEQLPPSAKLVYKTLEYEGPLTQKGLVERSRLPTRTVRDAVRTLEDHGYIEERLYEGDARQRLYVLCE</sequence>
<dbReference type="SUPFAM" id="SSF46785">
    <property type="entry name" value="Winged helix' DNA-binding domain"/>
    <property type="match status" value="1"/>
</dbReference>
<gene>
    <name evidence="1" type="ORF">ACFPFO_16970</name>
</gene>
<keyword evidence="2" id="KW-1185">Reference proteome</keyword>
<protein>
    <submittedName>
        <fullName evidence="1">MarR family transcriptional regulator</fullName>
    </submittedName>
</protein>
<dbReference type="Gene3D" id="1.10.10.10">
    <property type="entry name" value="Winged helix-like DNA-binding domain superfamily/Winged helix DNA-binding domain"/>
    <property type="match status" value="1"/>
</dbReference>
<dbReference type="Pfam" id="PF13412">
    <property type="entry name" value="HTH_24"/>
    <property type="match status" value="1"/>
</dbReference>
<evidence type="ECO:0000313" key="2">
    <source>
        <dbReference type="Proteomes" id="UP001595925"/>
    </source>
</evidence>
<dbReference type="RefSeq" id="WP_224829280.1">
    <property type="nucleotide sequence ID" value="NZ_JAIVEF010000018.1"/>
</dbReference>
<proteinExistence type="predicted"/>
<dbReference type="EMBL" id="JBHSJG010000048">
    <property type="protein sequence ID" value="MFC4989415.1"/>
    <property type="molecule type" value="Genomic_DNA"/>
</dbReference>
<dbReference type="Proteomes" id="UP001595925">
    <property type="component" value="Unassembled WGS sequence"/>
</dbReference>
<name>A0ABD5QIK2_9EURY</name>
<reference evidence="1 2" key="1">
    <citation type="journal article" date="2019" name="Int. J. Syst. Evol. Microbiol.">
        <title>The Global Catalogue of Microorganisms (GCM) 10K type strain sequencing project: providing services to taxonomists for standard genome sequencing and annotation.</title>
        <authorList>
            <consortium name="The Broad Institute Genomics Platform"/>
            <consortium name="The Broad Institute Genome Sequencing Center for Infectious Disease"/>
            <person name="Wu L."/>
            <person name="Ma J."/>
        </authorList>
    </citation>
    <scope>NUCLEOTIDE SEQUENCE [LARGE SCALE GENOMIC DNA]</scope>
    <source>
        <strain evidence="1 2">CGMCC 1.15824</strain>
    </source>
</reference>
<comment type="caution">
    <text evidence="1">The sequence shown here is derived from an EMBL/GenBank/DDBJ whole genome shotgun (WGS) entry which is preliminary data.</text>
</comment>
<evidence type="ECO:0000313" key="1">
    <source>
        <dbReference type="EMBL" id="MFC4989415.1"/>
    </source>
</evidence>
<dbReference type="InterPro" id="IPR036390">
    <property type="entry name" value="WH_DNA-bd_sf"/>
</dbReference>
<dbReference type="AlphaFoldDB" id="A0ABD5QIK2"/>
<accession>A0ABD5QIK2</accession>
<dbReference type="InterPro" id="IPR036388">
    <property type="entry name" value="WH-like_DNA-bd_sf"/>
</dbReference>